<reference evidence="1" key="1">
    <citation type="submission" date="2022-10" db="EMBL/GenBank/DDBJ databases">
        <title>Culturing micro-colonial fungi from biological soil crusts in the Mojave desert and describing Neophaeococcomyces mojavensis, and introducing the new genera and species Taxawa tesnikishii.</title>
        <authorList>
            <person name="Kurbessoian T."/>
            <person name="Stajich J.E."/>
        </authorList>
    </citation>
    <scope>NUCLEOTIDE SEQUENCE</scope>
    <source>
        <strain evidence="1">JES_112</strain>
    </source>
</reference>
<evidence type="ECO:0000313" key="1">
    <source>
        <dbReference type="EMBL" id="KAJ9654710.1"/>
    </source>
</evidence>
<dbReference type="Proteomes" id="UP001172386">
    <property type="component" value="Unassembled WGS sequence"/>
</dbReference>
<comment type="caution">
    <text evidence="1">The sequence shown here is derived from an EMBL/GenBank/DDBJ whole genome shotgun (WGS) entry which is preliminary data.</text>
</comment>
<gene>
    <name evidence="1" type="ORF">H2198_006300</name>
</gene>
<protein>
    <submittedName>
        <fullName evidence="1">Uncharacterized protein</fullName>
    </submittedName>
</protein>
<dbReference type="EMBL" id="JAPDRQ010000114">
    <property type="protein sequence ID" value="KAJ9654710.1"/>
    <property type="molecule type" value="Genomic_DNA"/>
</dbReference>
<name>A0ACC3A3C8_9EURO</name>
<evidence type="ECO:0000313" key="2">
    <source>
        <dbReference type="Proteomes" id="UP001172386"/>
    </source>
</evidence>
<sequence length="382" mass="44011">MASIFPCADIFLSAASARNSTEGCGIDNPLEPASRFLFPFVLDNGYDILARVCDAPSTRLLIRKESGASSRLETCPIQKRGWILQEILLARRVLYFIEGHMIWHCHNLLQAEDGHFTKTDYNGILCSAPLYNWKEQLQTGMEVRVWWDILRNLFRRNFTKLEDTLPSLVGLMYLWQGYTNDEPVLGLWKKDLPFHMCWFFGSSLSVVDRVRGQPSWCWTSVPQEHRGIIEHISLDYVVSEDIVWQAVVEVVNIQWEGRPFVSHFQHADLSLNRVRATKGAFYQAKSYMLDNKEEKEFMRPEALEIVPLIIIKPSCTEQPGEARFRMHSLLVERINLTGKQAKYRRKGHAEFLSLSDCADSEIEERVDEIIGGIETIDVIEVI</sequence>
<accession>A0ACC3A3C8</accession>
<organism evidence="1 2">
    <name type="scientific">Neophaeococcomyces mojaviensis</name>
    <dbReference type="NCBI Taxonomy" id="3383035"/>
    <lineage>
        <taxon>Eukaryota</taxon>
        <taxon>Fungi</taxon>
        <taxon>Dikarya</taxon>
        <taxon>Ascomycota</taxon>
        <taxon>Pezizomycotina</taxon>
        <taxon>Eurotiomycetes</taxon>
        <taxon>Chaetothyriomycetidae</taxon>
        <taxon>Chaetothyriales</taxon>
        <taxon>Chaetothyriales incertae sedis</taxon>
        <taxon>Neophaeococcomyces</taxon>
    </lineage>
</organism>
<keyword evidence="2" id="KW-1185">Reference proteome</keyword>
<proteinExistence type="predicted"/>